<dbReference type="AlphaFoldDB" id="A0A167G086"/>
<keyword evidence="3" id="KW-0804">Transcription</keyword>
<dbReference type="InterPro" id="IPR018060">
    <property type="entry name" value="HTH_AraC"/>
</dbReference>
<gene>
    <name evidence="5" type="ORF">PNBC_06735</name>
</gene>
<dbReference type="SMART" id="SM00342">
    <property type="entry name" value="HTH_ARAC"/>
    <property type="match status" value="1"/>
</dbReference>
<dbReference type="Pfam" id="PF12833">
    <property type="entry name" value="HTH_18"/>
    <property type="match status" value="1"/>
</dbReference>
<keyword evidence="2" id="KW-0238">DNA-binding</keyword>
<dbReference type="PROSITE" id="PS01124">
    <property type="entry name" value="HTH_ARAC_FAMILY_2"/>
    <property type="match status" value="1"/>
</dbReference>
<dbReference type="InterPro" id="IPR050204">
    <property type="entry name" value="AraC_XylS_family_regulators"/>
</dbReference>
<dbReference type="EMBL" id="LSFN01000005">
    <property type="protein sequence ID" value="OAB77079.1"/>
    <property type="molecule type" value="Genomic_DNA"/>
</dbReference>
<accession>A0A167G086</accession>
<evidence type="ECO:0000256" key="3">
    <source>
        <dbReference type="ARBA" id="ARBA00023163"/>
    </source>
</evidence>
<dbReference type="InterPro" id="IPR009057">
    <property type="entry name" value="Homeodomain-like_sf"/>
</dbReference>
<organism evidence="5 6">
    <name type="scientific">Paenibacillus crassostreae</name>
    <dbReference type="NCBI Taxonomy" id="1763538"/>
    <lineage>
        <taxon>Bacteria</taxon>
        <taxon>Bacillati</taxon>
        <taxon>Bacillota</taxon>
        <taxon>Bacilli</taxon>
        <taxon>Bacillales</taxon>
        <taxon>Paenibacillaceae</taxon>
        <taxon>Paenibacillus</taxon>
    </lineage>
</organism>
<sequence>MNDNMNPNKGILQMKAANRNFSISRHKPSEHLRFFIQHYWIVDWNLTGKSPHRQEVLQHPGVNIIFQRGLSRINGIESKKSTYILQGEGRIVGVLYRPGAFHCYRGIPMTALTNRTASISEFFPFDAKTAENEIFAHASLDNILVGLETLLTQNLPQPDQNVDLLNRIIDRMIEDRSIIRVEIIVKDFHISHRTLQRLFKQYIGVSPKWVIKRYRMHEASEAIEKGADIAHLALELGYFDQAHFSKDFKEVIGKSPKDYANLSR</sequence>
<protein>
    <recommendedName>
        <fullName evidence="4">HTH araC/xylS-type domain-containing protein</fullName>
    </recommendedName>
</protein>
<dbReference type="SUPFAM" id="SSF46689">
    <property type="entry name" value="Homeodomain-like"/>
    <property type="match status" value="1"/>
</dbReference>
<dbReference type="Proteomes" id="UP000077134">
    <property type="component" value="Unassembled WGS sequence"/>
</dbReference>
<dbReference type="OrthoDB" id="323290at2"/>
<dbReference type="InterPro" id="IPR046532">
    <property type="entry name" value="DUF6597"/>
</dbReference>
<proteinExistence type="predicted"/>
<dbReference type="KEGG" id="pcx:LPB68_18000"/>
<feature type="domain" description="HTH araC/xylS-type" evidence="4">
    <location>
        <begin position="163"/>
        <end position="262"/>
    </location>
</feature>
<evidence type="ECO:0000256" key="2">
    <source>
        <dbReference type="ARBA" id="ARBA00023125"/>
    </source>
</evidence>
<evidence type="ECO:0000259" key="4">
    <source>
        <dbReference type="PROSITE" id="PS01124"/>
    </source>
</evidence>
<keyword evidence="6" id="KW-1185">Reference proteome</keyword>
<comment type="caution">
    <text evidence="5">The sequence shown here is derived from an EMBL/GenBank/DDBJ whole genome shotgun (WGS) entry which is preliminary data.</text>
</comment>
<dbReference type="STRING" id="1763538.LPB68_18000"/>
<dbReference type="GO" id="GO:0043565">
    <property type="term" value="F:sequence-specific DNA binding"/>
    <property type="evidence" value="ECO:0007669"/>
    <property type="project" value="InterPro"/>
</dbReference>
<evidence type="ECO:0000313" key="5">
    <source>
        <dbReference type="EMBL" id="OAB77079.1"/>
    </source>
</evidence>
<dbReference type="GO" id="GO:0003700">
    <property type="term" value="F:DNA-binding transcription factor activity"/>
    <property type="evidence" value="ECO:0007669"/>
    <property type="project" value="InterPro"/>
</dbReference>
<evidence type="ECO:0000256" key="1">
    <source>
        <dbReference type="ARBA" id="ARBA00023015"/>
    </source>
</evidence>
<keyword evidence="1" id="KW-0805">Transcription regulation</keyword>
<dbReference type="Gene3D" id="1.10.10.60">
    <property type="entry name" value="Homeodomain-like"/>
    <property type="match status" value="1"/>
</dbReference>
<evidence type="ECO:0000313" key="6">
    <source>
        <dbReference type="Proteomes" id="UP000077134"/>
    </source>
</evidence>
<dbReference type="Pfam" id="PF20240">
    <property type="entry name" value="DUF6597"/>
    <property type="match status" value="1"/>
</dbReference>
<reference evidence="5 6" key="1">
    <citation type="submission" date="2016-02" db="EMBL/GenBank/DDBJ databases">
        <title>Paenibacillus sp. LPB0068, isolated from Crassostrea gigas.</title>
        <authorList>
            <person name="Shin S.-K."/>
            <person name="Yi H."/>
        </authorList>
    </citation>
    <scope>NUCLEOTIDE SEQUENCE [LARGE SCALE GENOMIC DNA]</scope>
    <source>
        <strain evidence="5 6">LPB0068</strain>
    </source>
</reference>
<dbReference type="PANTHER" id="PTHR46796">
    <property type="entry name" value="HTH-TYPE TRANSCRIPTIONAL ACTIVATOR RHAS-RELATED"/>
    <property type="match status" value="1"/>
</dbReference>
<name>A0A167G086_9BACL</name>
<dbReference type="RefSeq" id="WP_068656380.1">
    <property type="nucleotide sequence ID" value="NZ_CP017770.1"/>
</dbReference>